<keyword evidence="10" id="KW-1185">Reference proteome</keyword>
<dbReference type="InterPro" id="IPR005526">
    <property type="entry name" value="Septum_form_inhib_MinC_C"/>
</dbReference>
<dbReference type="EMBL" id="JBEVCJ010000008">
    <property type="protein sequence ID" value="MET1255299.1"/>
    <property type="molecule type" value="Genomic_DNA"/>
</dbReference>
<dbReference type="Proteomes" id="UP001548189">
    <property type="component" value="Unassembled WGS sequence"/>
</dbReference>
<dbReference type="InterPro" id="IPR036145">
    <property type="entry name" value="MinC_C_sf"/>
</dbReference>
<keyword evidence="2 6" id="KW-0132">Cell division</keyword>
<evidence type="ECO:0000256" key="5">
    <source>
        <dbReference type="ARBA" id="ARBA00025606"/>
    </source>
</evidence>
<sequence>MPTKRTQQSPANLETQVDTQEIASAEIKGSMFPLSVLHLDTNDLTIVDQQLNKKLAAAKDFFYRAPLIINIEQVADQSLDFAALKKLVEVHDFVCVGISHASKEHKVLVQQAGMAVVTQSKATKVDLLTTASDESTDVESGLRVDNSASEFEKSGHLSDDKQPQESLVNAHLSYEVPGFKSAKVIRQNIRSGQQVYAKESDLIVVGTVSHGAEVIADGNIHIYGSLRGRAIAGASGEQNAAIYCHCLEAELVSIAGTYWLSDALPKELWKQSAVVRLEQEQLTIDKL</sequence>
<accession>A0ABV2BTN4</accession>
<dbReference type="RefSeq" id="WP_353895882.1">
    <property type="nucleotide sequence ID" value="NZ_JBEVCJ010000008.1"/>
</dbReference>
<dbReference type="SUPFAM" id="SSF63848">
    <property type="entry name" value="Cell-division inhibitor MinC, C-terminal domain"/>
    <property type="match status" value="1"/>
</dbReference>
<comment type="function">
    <text evidence="5 6">Cell division inhibitor that blocks the formation of polar Z ring septums. Rapidly oscillates between the poles of the cell to destabilize FtsZ filaments that have formed before they mature into polar Z rings. Prevents FtsZ polymerization.</text>
</comment>
<protein>
    <recommendedName>
        <fullName evidence="6">Probable septum site-determining protein MinC</fullName>
    </recommendedName>
</protein>
<evidence type="ECO:0000313" key="9">
    <source>
        <dbReference type="EMBL" id="MET1255299.1"/>
    </source>
</evidence>
<comment type="similarity">
    <text evidence="1 6">Belongs to the MinC family.</text>
</comment>
<proteinExistence type="inferred from homology"/>
<keyword evidence="4 6" id="KW-0131">Cell cycle</keyword>
<dbReference type="Gene3D" id="3.30.70.260">
    <property type="match status" value="1"/>
</dbReference>
<dbReference type="NCBIfam" id="TIGR01222">
    <property type="entry name" value="minC"/>
    <property type="match status" value="1"/>
</dbReference>
<comment type="subunit">
    <text evidence="6">Interacts with MinD and FtsZ.</text>
</comment>
<dbReference type="HAMAP" id="MF_00267">
    <property type="entry name" value="MinC"/>
    <property type="match status" value="1"/>
</dbReference>
<gene>
    <name evidence="6 9" type="primary">minC</name>
    <name evidence="9" type="ORF">ABVT43_09200</name>
</gene>
<dbReference type="InterPro" id="IPR007874">
    <property type="entry name" value="MinC_N"/>
</dbReference>
<evidence type="ECO:0000313" key="10">
    <source>
        <dbReference type="Proteomes" id="UP001548189"/>
    </source>
</evidence>
<evidence type="ECO:0000259" key="7">
    <source>
        <dbReference type="Pfam" id="PF03775"/>
    </source>
</evidence>
<dbReference type="PANTHER" id="PTHR34108:SF1">
    <property type="entry name" value="SEPTUM SITE-DETERMINING PROTEIN MINC"/>
    <property type="match status" value="1"/>
</dbReference>
<organism evidence="9 10">
    <name type="scientific">Aliikangiella maris</name>
    <dbReference type="NCBI Taxonomy" id="3162458"/>
    <lineage>
        <taxon>Bacteria</taxon>
        <taxon>Pseudomonadati</taxon>
        <taxon>Pseudomonadota</taxon>
        <taxon>Gammaproteobacteria</taxon>
        <taxon>Oceanospirillales</taxon>
        <taxon>Pleioneaceae</taxon>
        <taxon>Aliikangiella</taxon>
    </lineage>
</organism>
<keyword evidence="3 6" id="KW-0717">Septation</keyword>
<reference evidence="9 10" key="1">
    <citation type="submission" date="2024-06" db="EMBL/GenBank/DDBJ databases">
        <authorList>
            <person name="Li F."/>
        </authorList>
    </citation>
    <scope>NUCLEOTIDE SEQUENCE [LARGE SCALE GENOMIC DNA]</scope>
    <source>
        <strain evidence="9 10">GXAS 311</strain>
    </source>
</reference>
<comment type="caution">
    <text evidence="9">The sequence shown here is derived from an EMBL/GenBank/DDBJ whole genome shotgun (WGS) entry which is preliminary data.</text>
</comment>
<evidence type="ECO:0000259" key="8">
    <source>
        <dbReference type="Pfam" id="PF05209"/>
    </source>
</evidence>
<dbReference type="PANTHER" id="PTHR34108">
    <property type="entry name" value="SEPTUM SITE-DETERMINING PROTEIN MINC"/>
    <property type="match status" value="1"/>
</dbReference>
<evidence type="ECO:0000256" key="4">
    <source>
        <dbReference type="ARBA" id="ARBA00023306"/>
    </source>
</evidence>
<feature type="domain" description="Septum formation inhibitor MinC C-terminal" evidence="7">
    <location>
        <begin position="184"/>
        <end position="284"/>
    </location>
</feature>
<evidence type="ECO:0000256" key="1">
    <source>
        <dbReference type="ARBA" id="ARBA00006291"/>
    </source>
</evidence>
<feature type="domain" description="Septum formation inhibitor MinC N-terminal" evidence="8">
    <location>
        <begin position="26"/>
        <end position="91"/>
    </location>
</feature>
<evidence type="ECO:0000256" key="3">
    <source>
        <dbReference type="ARBA" id="ARBA00023210"/>
    </source>
</evidence>
<name>A0ABV2BTN4_9GAMM</name>
<evidence type="ECO:0000256" key="2">
    <source>
        <dbReference type="ARBA" id="ARBA00022618"/>
    </source>
</evidence>
<dbReference type="Pfam" id="PF05209">
    <property type="entry name" value="MinC_N"/>
    <property type="match status" value="1"/>
</dbReference>
<dbReference type="Pfam" id="PF03775">
    <property type="entry name" value="MinC_C"/>
    <property type="match status" value="1"/>
</dbReference>
<evidence type="ECO:0000256" key="6">
    <source>
        <dbReference type="HAMAP-Rule" id="MF_00267"/>
    </source>
</evidence>
<dbReference type="Gene3D" id="2.160.20.70">
    <property type="match status" value="1"/>
</dbReference>
<dbReference type="InterPro" id="IPR016098">
    <property type="entry name" value="CAP/MinC_C"/>
</dbReference>
<dbReference type="InterPro" id="IPR013033">
    <property type="entry name" value="MinC"/>
</dbReference>